<dbReference type="GO" id="GO:0009055">
    <property type="term" value="F:electron transfer activity"/>
    <property type="evidence" value="ECO:0007669"/>
    <property type="project" value="InterPro"/>
</dbReference>
<dbReference type="EMBL" id="MLJW01000018">
    <property type="protein sequence ID" value="OIR12083.1"/>
    <property type="molecule type" value="Genomic_DNA"/>
</dbReference>
<dbReference type="GO" id="GO:0020037">
    <property type="term" value="F:heme binding"/>
    <property type="evidence" value="ECO:0007669"/>
    <property type="project" value="InterPro"/>
</dbReference>
<comment type="caution">
    <text evidence="1">The sequence shown here is derived from an EMBL/GenBank/DDBJ whole genome shotgun (WGS) entry which is preliminary data.</text>
</comment>
<dbReference type="AlphaFoldDB" id="A0A1J5SVT1"/>
<proteinExistence type="predicted"/>
<gene>
    <name evidence="1" type="ORF">GALL_63340</name>
</gene>
<dbReference type="GO" id="GO:0016020">
    <property type="term" value="C:membrane"/>
    <property type="evidence" value="ECO:0007669"/>
    <property type="project" value="InterPro"/>
</dbReference>
<dbReference type="InterPro" id="IPR036909">
    <property type="entry name" value="Cyt_c-like_dom_sf"/>
</dbReference>
<dbReference type="PROSITE" id="PS51257">
    <property type="entry name" value="PROKAR_LIPOPROTEIN"/>
    <property type="match status" value="1"/>
</dbReference>
<dbReference type="InterPro" id="IPR013783">
    <property type="entry name" value="Ig-like_fold"/>
</dbReference>
<accession>A0A1J5SVT1</accession>
<name>A0A1J5SVT1_9ZZZZ</name>
<dbReference type="SUPFAM" id="SSF49313">
    <property type="entry name" value="Cadherin-like"/>
    <property type="match status" value="2"/>
</dbReference>
<sequence length="491" mass="50108">MKKIILICFAALVVYACKHEIIVTKTVPTNLIYVPTSSTVLLGTAGNSATPTIDNGGDAVVFIITNTNDAGISINSKTGVITWNSSVAVGTYNISVTATNSIGSTATTYVLNVNSSVTAPSSLVYTPASSTVVTGTSGNSVSPSINTGGTTVTYSLTGTVPSGISINSSTGVISWNNTVAVGVYNLSVKATNNIGSTSGTYTLTVTQTQTVVAPSSFLYSPASSSTTQGTAGTSATPTINNGLGTITYSLSGTVPAGVSVNSATGIINWSASVAIGTYNLTIKATNSAGSITTNYSLTVTAAPVVTGVCFSSQILPLYQSYCAQAGCHDAASAKEGVVTDSYANIMRGIKANNPSSSKYYTIIGGKMPPTGSAQMSAAQVALIKQWINEGATNTTCAAACDTTQFTYATSISTLFANNCVGCHNTTTNYLGVILSDYTSAVNSIKTIGTATFLNAINFTSSTAAMNMPPSGQMSSCQITQITKWINNGYPQ</sequence>
<dbReference type="GO" id="GO:0005509">
    <property type="term" value="F:calcium ion binding"/>
    <property type="evidence" value="ECO:0007669"/>
    <property type="project" value="InterPro"/>
</dbReference>
<dbReference type="Gene3D" id="2.60.40.10">
    <property type="entry name" value="Immunoglobulins"/>
    <property type="match status" value="3"/>
</dbReference>
<dbReference type="PANTHER" id="PTHR35889:SF3">
    <property type="entry name" value="F-BOX DOMAIN-CONTAINING PROTEIN"/>
    <property type="match status" value="1"/>
</dbReference>
<organism evidence="1">
    <name type="scientific">mine drainage metagenome</name>
    <dbReference type="NCBI Taxonomy" id="410659"/>
    <lineage>
        <taxon>unclassified sequences</taxon>
        <taxon>metagenomes</taxon>
        <taxon>ecological metagenomes</taxon>
    </lineage>
</organism>
<protein>
    <submittedName>
        <fullName evidence="1">Putative Ig domain protein</fullName>
    </submittedName>
</protein>
<reference evidence="1" key="1">
    <citation type="submission" date="2016-10" db="EMBL/GenBank/DDBJ databases">
        <title>Sequence of Gallionella enrichment culture.</title>
        <authorList>
            <person name="Poehlein A."/>
            <person name="Muehling M."/>
            <person name="Daniel R."/>
        </authorList>
    </citation>
    <scope>NUCLEOTIDE SEQUENCE</scope>
</reference>
<dbReference type="Pfam" id="PF05345">
    <property type="entry name" value="He_PIG"/>
    <property type="match status" value="3"/>
</dbReference>
<evidence type="ECO:0000313" key="1">
    <source>
        <dbReference type="EMBL" id="OIR12083.1"/>
    </source>
</evidence>
<dbReference type="SUPFAM" id="SSF46626">
    <property type="entry name" value="Cytochrome c"/>
    <property type="match status" value="1"/>
</dbReference>
<dbReference type="PANTHER" id="PTHR35889">
    <property type="entry name" value="CYCLOINULO-OLIGOSACCHARIDE FRUCTANOTRANSFERASE-RELATED"/>
    <property type="match status" value="1"/>
</dbReference>
<dbReference type="InterPro" id="IPR015919">
    <property type="entry name" value="Cadherin-like_sf"/>
</dbReference>